<dbReference type="Proteomes" id="UP000278962">
    <property type="component" value="Unassembled WGS sequence"/>
</dbReference>
<name>A0A660LIQ1_9ACTN</name>
<accession>A0A660LIQ1</accession>
<dbReference type="OrthoDB" id="5243765at2"/>
<organism evidence="1 2">
    <name type="scientific">Solirubrobacter pauli</name>
    <dbReference type="NCBI Taxonomy" id="166793"/>
    <lineage>
        <taxon>Bacteria</taxon>
        <taxon>Bacillati</taxon>
        <taxon>Actinomycetota</taxon>
        <taxon>Thermoleophilia</taxon>
        <taxon>Solirubrobacterales</taxon>
        <taxon>Solirubrobacteraceae</taxon>
        <taxon>Solirubrobacter</taxon>
    </lineage>
</organism>
<sequence>MTAQPSGADAPTTVSIAAGPLVGPILRRVVGMLAARADLPLDRLDDAVLVADLIAARAPAHVLHGTVDVAFEPGPRTLSLRVGPLRPGGGDALVVDAAVPGVGNVIEQLADELRVAPEGEREFLLVRLEYANAAN</sequence>
<evidence type="ECO:0000313" key="1">
    <source>
        <dbReference type="EMBL" id="RKQ93893.1"/>
    </source>
</evidence>
<dbReference type="AlphaFoldDB" id="A0A660LIQ1"/>
<keyword evidence="2" id="KW-1185">Reference proteome</keyword>
<gene>
    <name evidence="1" type="ORF">C8N24_3768</name>
</gene>
<evidence type="ECO:0008006" key="3">
    <source>
        <dbReference type="Google" id="ProtNLM"/>
    </source>
</evidence>
<comment type="caution">
    <text evidence="1">The sequence shown here is derived from an EMBL/GenBank/DDBJ whole genome shotgun (WGS) entry which is preliminary data.</text>
</comment>
<dbReference type="RefSeq" id="WP_121252416.1">
    <property type="nucleotide sequence ID" value="NZ_RBIL01000001.1"/>
</dbReference>
<reference evidence="1 2" key="1">
    <citation type="submission" date="2018-10" db="EMBL/GenBank/DDBJ databases">
        <title>Genomic Encyclopedia of Archaeal and Bacterial Type Strains, Phase II (KMG-II): from individual species to whole genera.</title>
        <authorList>
            <person name="Goeker M."/>
        </authorList>
    </citation>
    <scope>NUCLEOTIDE SEQUENCE [LARGE SCALE GENOMIC DNA]</scope>
    <source>
        <strain evidence="1 2">DSM 14954</strain>
    </source>
</reference>
<evidence type="ECO:0000313" key="2">
    <source>
        <dbReference type="Proteomes" id="UP000278962"/>
    </source>
</evidence>
<proteinExistence type="predicted"/>
<dbReference type="EMBL" id="RBIL01000001">
    <property type="protein sequence ID" value="RKQ93893.1"/>
    <property type="molecule type" value="Genomic_DNA"/>
</dbReference>
<protein>
    <recommendedName>
        <fullName evidence="3">Serine/threonine-protein kinase RsbW</fullName>
    </recommendedName>
</protein>